<evidence type="ECO:0008006" key="3">
    <source>
        <dbReference type="Google" id="ProtNLM"/>
    </source>
</evidence>
<proteinExistence type="predicted"/>
<dbReference type="AlphaFoldDB" id="A0A533IAR3"/>
<dbReference type="EMBL" id="VAFL01000006">
    <property type="protein sequence ID" value="TKW66718.1"/>
    <property type="molecule type" value="Genomic_DNA"/>
</dbReference>
<sequence>MKRGGAKGGNCSLILHVGLPKAGSSALQTALGQSPDLVTASGQRLRYTVLRQSGGRLGIIDGRDLTLATRRSAFGYATSPNTLPAEIDSPVFDKLRKVMHQGERDGVVPILSSEGWVRRPDLFATHLARWGNPNVEVVAFLRPPVEWFNASFWQWGIWNEPDIDRWLQRTNQPYDFGLHLQKWAEIPNLRLRLASARPNVVQKFADLFALNLPGASSSNRYSPPALLGFLLRNRQFRPSAHDAEAEFIFQRWCPPMKTRRPWALQRRHVEQLLPTVTANRAALQRIATEAEQADIFADAGWDVATGCQQETDQGLSPLDDRAELAMLFASLVEGVSRASRAAGITPPQPPRRPSEDSEIARWDDALRPLMHALLRADAGVRAALWPRARLHLGMRLRQIRRRD</sequence>
<accession>A0A533IAR3</accession>
<gene>
    <name evidence="1" type="ORF">DI616_09515</name>
</gene>
<dbReference type="SUPFAM" id="SSF52540">
    <property type="entry name" value="P-loop containing nucleoside triphosphate hydrolases"/>
    <property type="match status" value="1"/>
</dbReference>
<comment type="caution">
    <text evidence="1">The sequence shown here is derived from an EMBL/GenBank/DDBJ whole genome shotgun (WGS) entry which is preliminary data.</text>
</comment>
<name>A0A533IAR3_PARDE</name>
<evidence type="ECO:0000313" key="1">
    <source>
        <dbReference type="EMBL" id="TKW66718.1"/>
    </source>
</evidence>
<dbReference type="Gene3D" id="3.40.50.300">
    <property type="entry name" value="P-loop containing nucleotide triphosphate hydrolases"/>
    <property type="match status" value="1"/>
</dbReference>
<dbReference type="InterPro" id="IPR027417">
    <property type="entry name" value="P-loop_NTPase"/>
</dbReference>
<protein>
    <recommendedName>
        <fullName evidence="3">Sulfotransferase family protein</fullName>
    </recommendedName>
</protein>
<organism evidence="1 2">
    <name type="scientific">Paracoccus denitrificans</name>
    <dbReference type="NCBI Taxonomy" id="266"/>
    <lineage>
        <taxon>Bacteria</taxon>
        <taxon>Pseudomonadati</taxon>
        <taxon>Pseudomonadota</taxon>
        <taxon>Alphaproteobacteria</taxon>
        <taxon>Rhodobacterales</taxon>
        <taxon>Paracoccaceae</taxon>
        <taxon>Paracoccus</taxon>
    </lineage>
</organism>
<reference evidence="1 2" key="1">
    <citation type="journal article" date="2017" name="Nat. Commun.">
        <title>In situ click chemistry generation of cyclooxygenase-2 inhibitors.</title>
        <authorList>
            <person name="Bhardwaj A."/>
            <person name="Kaur J."/>
            <person name="Wuest M."/>
            <person name="Wuest F."/>
        </authorList>
    </citation>
    <scope>NUCLEOTIDE SEQUENCE [LARGE SCALE GENOMIC DNA]</scope>
    <source>
        <strain evidence="1">S2_012_000_R3_94</strain>
    </source>
</reference>
<evidence type="ECO:0000313" key="2">
    <source>
        <dbReference type="Proteomes" id="UP000315344"/>
    </source>
</evidence>
<dbReference type="Proteomes" id="UP000315344">
    <property type="component" value="Unassembled WGS sequence"/>
</dbReference>